<dbReference type="PANTHER" id="PTHR38674">
    <property type="entry name" value="ALKANE 1-MONOOXYGENASE 1"/>
    <property type="match status" value="1"/>
</dbReference>
<evidence type="ECO:0000256" key="2">
    <source>
        <dbReference type="ARBA" id="ARBA00010823"/>
    </source>
</evidence>
<feature type="transmembrane region" description="Helical" evidence="12">
    <location>
        <begin position="83"/>
        <end position="105"/>
    </location>
</feature>
<keyword evidence="6" id="KW-0479">Metal-binding</keyword>
<feature type="transmembrane region" description="Helical" evidence="12">
    <location>
        <begin position="46"/>
        <end position="63"/>
    </location>
</feature>
<protein>
    <submittedName>
        <fullName evidence="14">Alkane hydroxylase</fullName>
    </submittedName>
</protein>
<keyword evidence="3" id="KW-1003">Cell membrane</keyword>
<keyword evidence="15" id="KW-1185">Reference proteome</keyword>
<evidence type="ECO:0000256" key="6">
    <source>
        <dbReference type="ARBA" id="ARBA00022723"/>
    </source>
</evidence>
<dbReference type="RefSeq" id="WP_011398497.1">
    <property type="nucleotide sequence ID" value="NC_007645.1"/>
</dbReference>
<keyword evidence="11 12" id="KW-0472">Membrane</keyword>
<feature type="domain" description="Fatty acid desaturase" evidence="13">
    <location>
        <begin position="113"/>
        <end position="340"/>
    </location>
</feature>
<evidence type="ECO:0000256" key="3">
    <source>
        <dbReference type="ARBA" id="ARBA00022475"/>
    </source>
</evidence>
<dbReference type="eggNOG" id="COG3239">
    <property type="taxonomic scope" value="Bacteria"/>
</dbReference>
<dbReference type="GO" id="GO:0006629">
    <property type="term" value="P:lipid metabolic process"/>
    <property type="evidence" value="ECO:0007669"/>
    <property type="project" value="InterPro"/>
</dbReference>
<dbReference type="KEGG" id="hch:HCH_04734"/>
<proteinExistence type="inferred from homology"/>
<keyword evidence="10" id="KW-0503">Monooxygenase</keyword>
<evidence type="ECO:0000256" key="10">
    <source>
        <dbReference type="ARBA" id="ARBA00023033"/>
    </source>
</evidence>
<dbReference type="EMBL" id="CP000155">
    <property type="protein sequence ID" value="ABC31432.1"/>
    <property type="molecule type" value="Genomic_DNA"/>
</dbReference>
<dbReference type="HOGENOM" id="CLU_044462_1_0_6"/>
<dbReference type="InterPro" id="IPR033885">
    <property type="entry name" value="AlkB/XylM"/>
</dbReference>
<evidence type="ECO:0000256" key="7">
    <source>
        <dbReference type="ARBA" id="ARBA00022989"/>
    </source>
</evidence>
<dbReference type="GO" id="GO:0005886">
    <property type="term" value="C:plasma membrane"/>
    <property type="evidence" value="ECO:0007669"/>
    <property type="project" value="UniProtKB-SubCell"/>
</dbReference>
<comment type="subcellular location">
    <subcellularLocation>
        <location evidence="1">Cell inner membrane</location>
        <topology evidence="1">Multi-pass membrane protein</topology>
    </subcellularLocation>
</comment>
<evidence type="ECO:0000256" key="5">
    <source>
        <dbReference type="ARBA" id="ARBA00022692"/>
    </source>
</evidence>
<organism evidence="14 15">
    <name type="scientific">Hahella chejuensis (strain KCTC 2396)</name>
    <dbReference type="NCBI Taxonomy" id="349521"/>
    <lineage>
        <taxon>Bacteria</taxon>
        <taxon>Pseudomonadati</taxon>
        <taxon>Pseudomonadota</taxon>
        <taxon>Gammaproteobacteria</taxon>
        <taxon>Oceanospirillales</taxon>
        <taxon>Hahellaceae</taxon>
        <taxon>Hahella</taxon>
    </lineage>
</organism>
<dbReference type="GO" id="GO:0046872">
    <property type="term" value="F:metal ion binding"/>
    <property type="evidence" value="ECO:0007669"/>
    <property type="project" value="UniProtKB-KW"/>
</dbReference>
<evidence type="ECO:0000256" key="1">
    <source>
        <dbReference type="ARBA" id="ARBA00004429"/>
    </source>
</evidence>
<evidence type="ECO:0000256" key="9">
    <source>
        <dbReference type="ARBA" id="ARBA00023004"/>
    </source>
</evidence>
<evidence type="ECO:0000313" key="15">
    <source>
        <dbReference type="Proteomes" id="UP000000238"/>
    </source>
</evidence>
<keyword evidence="7 12" id="KW-1133">Transmembrane helix</keyword>
<evidence type="ECO:0000256" key="8">
    <source>
        <dbReference type="ARBA" id="ARBA00023002"/>
    </source>
</evidence>
<reference evidence="14 15" key="1">
    <citation type="journal article" date="2005" name="Nucleic Acids Res.">
        <title>Genomic blueprint of Hahella chejuensis, a marine microbe producing an algicidal agent.</title>
        <authorList>
            <person name="Jeong H."/>
            <person name="Yim J.H."/>
            <person name="Lee C."/>
            <person name="Choi S.-H."/>
            <person name="Park Y.K."/>
            <person name="Yoon S.H."/>
            <person name="Hur C.-G."/>
            <person name="Kang H.-Y."/>
            <person name="Kim D."/>
            <person name="Lee H.H."/>
            <person name="Park K.H."/>
            <person name="Park S.-H."/>
            <person name="Park H.-S."/>
            <person name="Lee H.K."/>
            <person name="Oh T.K."/>
            <person name="Kim J.F."/>
        </authorList>
    </citation>
    <scope>NUCLEOTIDE SEQUENCE [LARGE SCALE GENOMIC DNA]</scope>
    <source>
        <strain evidence="14 15">KCTC 2396</strain>
    </source>
</reference>
<accession>Q2SD42</accession>
<gene>
    <name evidence="14" type="primary">alkB</name>
    <name evidence="14" type="ordered locus">HCH_04734</name>
</gene>
<keyword evidence="4" id="KW-0997">Cell inner membrane</keyword>
<evidence type="ECO:0000256" key="4">
    <source>
        <dbReference type="ARBA" id="ARBA00022519"/>
    </source>
</evidence>
<evidence type="ECO:0000313" key="14">
    <source>
        <dbReference type="EMBL" id="ABC31432.1"/>
    </source>
</evidence>
<dbReference type="Proteomes" id="UP000000238">
    <property type="component" value="Chromosome"/>
</dbReference>
<keyword evidence="9" id="KW-0408">Iron</keyword>
<dbReference type="OrthoDB" id="4759734at2"/>
<evidence type="ECO:0000259" key="13">
    <source>
        <dbReference type="Pfam" id="PF00487"/>
    </source>
</evidence>
<dbReference type="GO" id="GO:0004497">
    <property type="term" value="F:monooxygenase activity"/>
    <property type="evidence" value="ECO:0007669"/>
    <property type="project" value="UniProtKB-KW"/>
</dbReference>
<dbReference type="AlphaFoldDB" id="Q2SD42"/>
<dbReference type="STRING" id="349521.HCH_04734"/>
<feature type="transmembrane region" description="Helical" evidence="12">
    <location>
        <begin position="111"/>
        <end position="132"/>
    </location>
</feature>
<keyword evidence="8" id="KW-0560">Oxidoreductase</keyword>
<name>Q2SD42_HAHCH</name>
<dbReference type="PANTHER" id="PTHR38674:SF1">
    <property type="entry name" value="ALKANE 1-MONOOXYGENASE 1"/>
    <property type="match status" value="1"/>
</dbReference>
<keyword evidence="5 12" id="KW-0812">Transmembrane</keyword>
<evidence type="ECO:0000256" key="12">
    <source>
        <dbReference type="SAM" id="Phobius"/>
    </source>
</evidence>
<dbReference type="InterPro" id="IPR005804">
    <property type="entry name" value="FA_desaturase_dom"/>
</dbReference>
<comment type="similarity">
    <text evidence="2">Belongs to the fatty acid desaturase type 1 family. AlkB subfamily.</text>
</comment>
<feature type="transmembrane region" description="Helical" evidence="12">
    <location>
        <begin position="227"/>
        <end position="252"/>
    </location>
</feature>
<feature type="transmembrane region" description="Helical" evidence="12">
    <location>
        <begin position="16"/>
        <end position="34"/>
    </location>
</feature>
<dbReference type="Pfam" id="PF00487">
    <property type="entry name" value="FA_desaturase"/>
    <property type="match status" value="1"/>
</dbReference>
<dbReference type="CDD" id="cd03512">
    <property type="entry name" value="Alkane-hydroxylase"/>
    <property type="match status" value="1"/>
</dbReference>
<sequence>MPESLRPQLMLQIKKWGYLIFMIPLSLPILSWILTSQFSLGDAGAWMTVLFVFGVVPVLDALIGKDASNPDERRHTPHLEKSLYYPMLTLAFVPAYLCLIIWGAHIFSSDLYHWAGKAGWVISIGVVGGLAITVAHELIHKNSILEQAAGGLLLAMVGYGGFKVEHIRGHHVNVATPADASSSRYNQSLYHFLPRAIFFNVKNAWALEQRRLARKELPSLSLHNELIWWYGVTAALLAGFTLVWGLMGALFFMGQGLIATLLLETVNYLEHYGLHRRVNDNGGFERVTHQHSWNSSYLLTNLMLFQLQRHSDHHANAKRRYQALRHYEDSPQLPAGYATMVLLALAPPLWRKVMNPKVNHYYQQDTDASPNPQFN</sequence>
<evidence type="ECO:0000256" key="11">
    <source>
        <dbReference type="ARBA" id="ARBA00023136"/>
    </source>
</evidence>